<accession>S3IRA4</accession>
<proteinExistence type="predicted"/>
<dbReference type="Proteomes" id="UP000014585">
    <property type="component" value="Unassembled WGS sequence"/>
</dbReference>
<comment type="caution">
    <text evidence="1">The sequence shown here is derived from an EMBL/GenBank/DDBJ whole genome shotgun (WGS) entry which is preliminary data.</text>
</comment>
<dbReference type="STRING" id="566551.HMPREF0201_02670"/>
<name>S3IRA4_9ENTR</name>
<dbReference type="HOGENOM" id="CLU_2970998_0_0_6"/>
<reference evidence="1 2" key="1">
    <citation type="submission" date="2013-04" db="EMBL/GenBank/DDBJ databases">
        <authorList>
            <person name="Weinstock G."/>
            <person name="Sodergren E."/>
            <person name="Lobos E.A."/>
            <person name="Fulton L."/>
            <person name="Fulton R."/>
            <person name="Courtney L."/>
            <person name="Fronick C."/>
            <person name="O'Laughlin M."/>
            <person name="Godfrey J."/>
            <person name="Wilson R.M."/>
            <person name="Miner T."/>
            <person name="Farmer C."/>
            <person name="Delehaunty K."/>
            <person name="Cordes M."/>
            <person name="Minx P."/>
            <person name="Tomlinson C."/>
            <person name="Chen J."/>
            <person name="Wollam A."/>
            <person name="Pepin K.H."/>
            <person name="Palsikar V.B."/>
            <person name="Zhang X."/>
            <person name="Suruliraj S."/>
            <person name="Perna N.T."/>
            <person name="Plunkett G."/>
            <person name="Warren W."/>
            <person name="Mitreva M."/>
            <person name="Mardis E.R."/>
            <person name="Wilson R.K."/>
        </authorList>
    </citation>
    <scope>NUCLEOTIDE SEQUENCE [LARGE SCALE GENOMIC DNA]</scope>
    <source>
        <strain evidence="1 2">DSM 4568</strain>
    </source>
</reference>
<dbReference type="PATRIC" id="fig|566551.4.peg.2451"/>
<evidence type="ECO:0000313" key="2">
    <source>
        <dbReference type="Proteomes" id="UP000014585"/>
    </source>
</evidence>
<gene>
    <name evidence="1" type="ORF">HMPREF0201_02670</name>
</gene>
<sequence length="58" mass="6243">MGKETGREYNVICRPTSAKALPAAFAIIIDGTVNNHSRIPGAFGVLVSGRERGRLRAF</sequence>
<dbReference type="AlphaFoldDB" id="S3IRA4"/>
<dbReference type="EMBL" id="ATDT01000023">
    <property type="protein sequence ID" value="EPF16313.1"/>
    <property type="molecule type" value="Genomic_DNA"/>
</dbReference>
<organism evidence="1 2">
    <name type="scientific">Cedecea davisae DSM 4568</name>
    <dbReference type="NCBI Taxonomy" id="566551"/>
    <lineage>
        <taxon>Bacteria</taxon>
        <taxon>Pseudomonadati</taxon>
        <taxon>Pseudomonadota</taxon>
        <taxon>Gammaproteobacteria</taxon>
        <taxon>Enterobacterales</taxon>
        <taxon>Enterobacteriaceae</taxon>
        <taxon>Cedecea</taxon>
    </lineage>
</organism>
<evidence type="ECO:0000313" key="1">
    <source>
        <dbReference type="EMBL" id="EPF16313.1"/>
    </source>
</evidence>
<protein>
    <submittedName>
        <fullName evidence="1">Uncharacterized protein</fullName>
    </submittedName>
</protein>